<evidence type="ECO:0000313" key="3">
    <source>
        <dbReference type="EMBL" id="MFD1228650.1"/>
    </source>
</evidence>
<dbReference type="RefSeq" id="WP_289385353.1">
    <property type="nucleotide sequence ID" value="NZ_JAUCBM010000001.1"/>
</dbReference>
<proteinExistence type="predicted"/>
<dbReference type="Gene3D" id="2.40.128.130">
    <property type="entry name" value="Autotransporter beta-domain"/>
    <property type="match status" value="1"/>
</dbReference>
<dbReference type="SMART" id="SM00869">
    <property type="entry name" value="Autotransporter"/>
    <property type="match status" value="1"/>
</dbReference>
<comment type="caution">
    <text evidence="3">The sequence shown here is derived from an EMBL/GenBank/DDBJ whole genome shotgun (WGS) entry which is preliminary data.</text>
</comment>
<dbReference type="EMBL" id="JBHTMA010000040">
    <property type="protein sequence ID" value="MFD1228650.1"/>
    <property type="molecule type" value="Genomic_DNA"/>
</dbReference>
<evidence type="ECO:0000313" key="4">
    <source>
        <dbReference type="Proteomes" id="UP001597263"/>
    </source>
</evidence>
<dbReference type="SUPFAM" id="SSF103515">
    <property type="entry name" value="Autotransporter"/>
    <property type="match status" value="1"/>
</dbReference>
<dbReference type="Pfam" id="PF12951">
    <property type="entry name" value="PATR"/>
    <property type="match status" value="6"/>
</dbReference>
<dbReference type="Gene3D" id="2.160.20.20">
    <property type="match status" value="2"/>
</dbReference>
<evidence type="ECO:0000259" key="2">
    <source>
        <dbReference type="PROSITE" id="PS51208"/>
    </source>
</evidence>
<dbReference type="Pfam" id="PF03797">
    <property type="entry name" value="Autotransporter"/>
    <property type="match status" value="1"/>
</dbReference>
<dbReference type="NCBIfam" id="TIGR02601">
    <property type="entry name" value="autotrns_rpt"/>
    <property type="match status" value="4"/>
</dbReference>
<name>A0ABW3V708_9HYPH</name>
<dbReference type="InterPro" id="IPR005546">
    <property type="entry name" value="Autotransporte_beta"/>
</dbReference>
<keyword evidence="4" id="KW-1185">Reference proteome</keyword>
<accession>A0ABW3V708</accession>
<dbReference type="PROSITE" id="PS51208">
    <property type="entry name" value="AUTOTRANSPORTER"/>
    <property type="match status" value="1"/>
</dbReference>
<dbReference type="Proteomes" id="UP001597263">
    <property type="component" value="Unassembled WGS sequence"/>
</dbReference>
<dbReference type="InterPro" id="IPR012332">
    <property type="entry name" value="Autotransporter_pectin_lyase_C"/>
</dbReference>
<keyword evidence="1" id="KW-0732">Signal</keyword>
<organism evidence="3 4">
    <name type="scientific">Pseudochrobactrum kiredjianiae</name>
    <dbReference type="NCBI Taxonomy" id="386305"/>
    <lineage>
        <taxon>Bacteria</taxon>
        <taxon>Pseudomonadati</taxon>
        <taxon>Pseudomonadota</taxon>
        <taxon>Alphaproteobacteria</taxon>
        <taxon>Hyphomicrobiales</taxon>
        <taxon>Brucellaceae</taxon>
        <taxon>Pseudochrobactrum</taxon>
    </lineage>
</organism>
<dbReference type="InterPro" id="IPR013425">
    <property type="entry name" value="Autotrns_rpt"/>
</dbReference>
<dbReference type="InterPro" id="IPR036709">
    <property type="entry name" value="Autotransporte_beta_dom_sf"/>
</dbReference>
<dbReference type="NCBIfam" id="TIGR01414">
    <property type="entry name" value="autotrans_barl"/>
    <property type="match status" value="1"/>
</dbReference>
<dbReference type="InterPro" id="IPR011050">
    <property type="entry name" value="Pectin_lyase_fold/virulence"/>
</dbReference>
<protein>
    <submittedName>
        <fullName evidence="3">Autotransporter domain-containing protein</fullName>
    </submittedName>
</protein>
<gene>
    <name evidence="3" type="ORF">ACFQ35_16020</name>
</gene>
<evidence type="ECO:0000256" key="1">
    <source>
        <dbReference type="ARBA" id="ARBA00022729"/>
    </source>
</evidence>
<reference evidence="4" key="1">
    <citation type="journal article" date="2019" name="Int. J. Syst. Evol. Microbiol.">
        <title>The Global Catalogue of Microorganisms (GCM) 10K type strain sequencing project: providing services to taxonomists for standard genome sequencing and annotation.</title>
        <authorList>
            <consortium name="The Broad Institute Genomics Platform"/>
            <consortium name="The Broad Institute Genome Sequencing Center for Infectious Disease"/>
            <person name="Wu L."/>
            <person name="Ma J."/>
        </authorList>
    </citation>
    <scope>NUCLEOTIDE SEQUENCE [LARGE SCALE GENOMIC DNA]</scope>
    <source>
        <strain evidence="4">CCUG 49584</strain>
    </source>
</reference>
<sequence>MIKSGAGILDLRQTNSYTGQTLVETGTLKLTGLGRIANSSAVIVNGTLDTSGAGNAVIKNLSGSGQVNIGDKSLAITNANGIFSGTLNGTGTIQLQGGTQILTGENTAAVNVGITSGATLQIGNGGTTGSLAGNITNYGAVVFNRSDETTYSGKITGDATGSFSQIGSGKLILTQDSSTSGSITIGTGSTLQLGAGGTTGWIGVRGNTTSGAILNNGSLIYNRSATDTYSGVISGTGSVTQTGTGELSLRGANTYHGGTTITGGGSVNVIADNNLGEGGVTLNNGKLTAAASFSTNKYITLAGNGTINTAGNSVLTLGNAISGVGGLIKEGSGKLELKARSTYTGQTLISNGTLALSGQGSLASSSGVVVNSIFDVSGVTGTQVKSLSGSGQVTLGSASFQINDASGIFSGRFNGTGAVLVMGGTQILTGNNTAATPFSTGENATLQIGNGGIIGSVAGNITNYGAVVFNRSDTVVYGGVVTANGSFAQVGSGTLILTGNSSTRGNVKIGTGSTLQIGNGGTSGWIGGTNGFAGSITNSGTLVYNRSDNVAFTGNISGSGYLRLSGSGNVTLSGVNSYTGNTDIMNGLLTVNGSVAQSALTTVYNGAKLGGTGTLGNTVIASGATHAPGNSIGTQIIAGNYTNSGILQIEGIPTNTDRLNVTGDVNISGAILDLVLSPNNAANWQVVNGPFTLINKESAGAVTGQFASIRNNLVFLDPTVNYAGGDGNDVTLKLQRNDIKFASLGRNFNQISVANALDALPHSSDLWLAMAMTSNADIARTALNQLSGDVHASLPVVLIEDSRFLREAANDRLRQAAKTVGGDATSVATGNTDTASGMTVWGQGFGSWGVWDATSNNAKMDRSVGGMFIGADTVVNNWQLGVLAGYSHSSVDLKDIPSSAKADNYHLGVYAGTQWDAVAFRTGLAHTWNDIETSRSVHFPGFSDSLEGDYRAGTTQVFGELGYGISAGTYQFEPFANLSYVHINRKSFSEAGGQAALSVGSQSLDTTFTTLGLRAETVFDLGSVSTKARGTVGWKHAFGDTDTLSSQAFRTGRAFDISGMSVAKDVAVVEAGLDFSLTKNATFGLLYSGQLASKAKDQSFKATLAVKF</sequence>
<dbReference type="SUPFAM" id="SSF51126">
    <property type="entry name" value="Pectin lyase-like"/>
    <property type="match status" value="2"/>
</dbReference>
<dbReference type="InterPro" id="IPR006315">
    <property type="entry name" value="OM_autotransptr_brl_dom"/>
</dbReference>
<feature type="domain" description="Autotransporter" evidence="2">
    <location>
        <begin position="833"/>
        <end position="1108"/>
    </location>
</feature>